<feature type="domain" description="HTH lysR-type" evidence="5">
    <location>
        <begin position="1"/>
        <end position="58"/>
    </location>
</feature>
<evidence type="ECO:0000313" key="6">
    <source>
        <dbReference type="EMBL" id="AMP02753.1"/>
    </source>
</evidence>
<evidence type="ECO:0000259" key="5">
    <source>
        <dbReference type="PROSITE" id="PS50931"/>
    </source>
</evidence>
<dbReference type="SUPFAM" id="SSF53850">
    <property type="entry name" value="Periplasmic binding protein-like II"/>
    <property type="match status" value="1"/>
</dbReference>
<dbReference type="Proteomes" id="UP000074561">
    <property type="component" value="Chromosome"/>
</dbReference>
<accession>A0A127PY79</accession>
<dbReference type="OrthoDB" id="9810065at2"/>
<dbReference type="AlphaFoldDB" id="A0A127PY79"/>
<gene>
    <name evidence="6" type="ORF">CPter91_0354</name>
</gene>
<dbReference type="CDD" id="cd08422">
    <property type="entry name" value="PBP2_CrgA_like"/>
    <property type="match status" value="1"/>
</dbReference>
<dbReference type="RefSeq" id="WP_061936120.1">
    <property type="nucleotide sequence ID" value="NZ_CP013234.1"/>
</dbReference>
<dbReference type="GO" id="GO:0003700">
    <property type="term" value="F:DNA-binding transcription factor activity"/>
    <property type="evidence" value="ECO:0007669"/>
    <property type="project" value="InterPro"/>
</dbReference>
<dbReference type="InterPro" id="IPR036388">
    <property type="entry name" value="WH-like_DNA-bd_sf"/>
</dbReference>
<dbReference type="PANTHER" id="PTHR30537:SF5">
    <property type="entry name" value="HTH-TYPE TRANSCRIPTIONAL ACTIVATOR TTDR-RELATED"/>
    <property type="match status" value="1"/>
</dbReference>
<dbReference type="Gene3D" id="3.40.190.290">
    <property type="match status" value="1"/>
</dbReference>
<dbReference type="Gene3D" id="1.10.10.10">
    <property type="entry name" value="Winged helix-like DNA-binding domain superfamily/Winged helix DNA-binding domain"/>
    <property type="match status" value="1"/>
</dbReference>
<evidence type="ECO:0000256" key="2">
    <source>
        <dbReference type="ARBA" id="ARBA00023015"/>
    </source>
</evidence>
<reference evidence="6 7" key="1">
    <citation type="submission" date="2015-11" db="EMBL/GenBank/DDBJ databases">
        <title>Exploring the genomic traits of fungus-feeding bacterial genus Collimonas.</title>
        <authorList>
            <person name="Song C."/>
            <person name="Schmidt R."/>
            <person name="de Jager V."/>
            <person name="Krzyzanowska D."/>
            <person name="Jongedijk E."/>
            <person name="Cankar K."/>
            <person name="Beekwilder J."/>
            <person name="van Veen A."/>
            <person name="de Boer W."/>
            <person name="van Veen J.A."/>
            <person name="Garbeva P."/>
        </authorList>
    </citation>
    <scope>NUCLEOTIDE SEQUENCE [LARGE SCALE GENOMIC DNA]</scope>
    <source>
        <strain evidence="6 7">Ter91</strain>
    </source>
</reference>
<keyword evidence="3" id="KW-0238">DNA-binding</keyword>
<name>A0A127PY79_9BURK</name>
<comment type="similarity">
    <text evidence="1">Belongs to the LysR transcriptional regulatory family.</text>
</comment>
<proteinExistence type="inferred from homology"/>
<dbReference type="SUPFAM" id="SSF46785">
    <property type="entry name" value="Winged helix' DNA-binding domain"/>
    <property type="match status" value="1"/>
</dbReference>
<dbReference type="KEGG" id="cpra:CPter91_0354"/>
<keyword evidence="4" id="KW-0804">Transcription</keyword>
<keyword evidence="2" id="KW-0805">Transcription regulation</keyword>
<dbReference type="Pfam" id="PF03466">
    <property type="entry name" value="LysR_substrate"/>
    <property type="match status" value="1"/>
</dbReference>
<dbReference type="PATRIC" id="fig|279113.9.peg.359"/>
<organism evidence="6 7">
    <name type="scientific">Collimonas pratensis</name>
    <dbReference type="NCBI Taxonomy" id="279113"/>
    <lineage>
        <taxon>Bacteria</taxon>
        <taxon>Pseudomonadati</taxon>
        <taxon>Pseudomonadota</taxon>
        <taxon>Betaproteobacteria</taxon>
        <taxon>Burkholderiales</taxon>
        <taxon>Oxalobacteraceae</taxon>
        <taxon>Collimonas</taxon>
    </lineage>
</organism>
<dbReference type="GO" id="GO:0003677">
    <property type="term" value="F:DNA binding"/>
    <property type="evidence" value="ECO:0007669"/>
    <property type="project" value="UniProtKB-KW"/>
</dbReference>
<protein>
    <submittedName>
        <fullName evidence="6">Bacterial regulatory helix-turn-helix, lysR family protein</fullName>
    </submittedName>
</protein>
<evidence type="ECO:0000256" key="4">
    <source>
        <dbReference type="ARBA" id="ARBA00023163"/>
    </source>
</evidence>
<sequence>MDFNALEDFQLVAAHGGFGKASRASGRSKATLSRRVADLEEALGIRLIERGARSLELTEAGQLLRARTEGPMHEVADAVAAARDGLATPRGRLRIAAPLLFSQLALGRIAARFLASYPEVQIEAVAEDRLVNLVDEHFDVAIRINPSKDSALVGRCFAKDRLVLAAAPSIQMPKGDRDKPFPVPAVVAPSYRDGDIWSVRNGQFTIEPRPVLRLSSLLMVRDAIVDGAGAAMLPQSIIGSLLEKGELVSWGIAGDEVELWVLHTSRRLQSPKVRAFVDFMCKQYPNGSFTIPIR</sequence>
<dbReference type="EMBL" id="CP013234">
    <property type="protein sequence ID" value="AMP02753.1"/>
    <property type="molecule type" value="Genomic_DNA"/>
</dbReference>
<dbReference type="InterPro" id="IPR000847">
    <property type="entry name" value="LysR_HTH_N"/>
</dbReference>
<dbReference type="Pfam" id="PF00126">
    <property type="entry name" value="HTH_1"/>
    <property type="match status" value="1"/>
</dbReference>
<evidence type="ECO:0000256" key="3">
    <source>
        <dbReference type="ARBA" id="ARBA00023125"/>
    </source>
</evidence>
<dbReference type="STRING" id="279113.CPter91_0354"/>
<evidence type="ECO:0000256" key="1">
    <source>
        <dbReference type="ARBA" id="ARBA00009437"/>
    </source>
</evidence>
<dbReference type="InterPro" id="IPR036390">
    <property type="entry name" value="WH_DNA-bd_sf"/>
</dbReference>
<dbReference type="PROSITE" id="PS50931">
    <property type="entry name" value="HTH_LYSR"/>
    <property type="match status" value="1"/>
</dbReference>
<dbReference type="PANTHER" id="PTHR30537">
    <property type="entry name" value="HTH-TYPE TRANSCRIPTIONAL REGULATOR"/>
    <property type="match status" value="1"/>
</dbReference>
<dbReference type="InterPro" id="IPR005119">
    <property type="entry name" value="LysR_subst-bd"/>
</dbReference>
<evidence type="ECO:0000313" key="7">
    <source>
        <dbReference type="Proteomes" id="UP000074561"/>
    </source>
</evidence>
<dbReference type="InterPro" id="IPR058163">
    <property type="entry name" value="LysR-type_TF_proteobact-type"/>
</dbReference>